<dbReference type="EMBL" id="BAAABZ010000095">
    <property type="protein sequence ID" value="GAA0574230.1"/>
    <property type="molecule type" value="Genomic_DNA"/>
</dbReference>
<dbReference type="InterPro" id="IPR028978">
    <property type="entry name" value="Chorismate_lyase_/UTRA_dom_sf"/>
</dbReference>
<dbReference type="Gene3D" id="3.40.1410.10">
    <property type="entry name" value="Chorismate lyase-like"/>
    <property type="match status" value="1"/>
</dbReference>
<dbReference type="InterPro" id="IPR011663">
    <property type="entry name" value="UTRA"/>
</dbReference>
<evidence type="ECO:0000313" key="2">
    <source>
        <dbReference type="EMBL" id="GAA0574230.1"/>
    </source>
</evidence>
<protein>
    <recommendedName>
        <fullName evidence="1">UbiC transcription regulator-associated domain-containing protein</fullName>
    </recommendedName>
</protein>
<evidence type="ECO:0000313" key="3">
    <source>
        <dbReference type="Proteomes" id="UP001501576"/>
    </source>
</evidence>
<sequence>MGYGPLEWEESVSACIPSPEEATALGLPADVGVPLLRIIRVTTSPSGQVVEVNDTRMSAERFEVGSSIDRSPSAQAPGT</sequence>
<dbReference type="Proteomes" id="UP001501576">
    <property type="component" value="Unassembled WGS sequence"/>
</dbReference>
<reference evidence="2 3" key="1">
    <citation type="journal article" date="2019" name="Int. J. Syst. Evol. Microbiol.">
        <title>The Global Catalogue of Microorganisms (GCM) 10K type strain sequencing project: providing services to taxonomists for standard genome sequencing and annotation.</title>
        <authorList>
            <consortium name="The Broad Institute Genomics Platform"/>
            <consortium name="The Broad Institute Genome Sequencing Center for Infectious Disease"/>
            <person name="Wu L."/>
            <person name="Ma J."/>
        </authorList>
    </citation>
    <scope>NUCLEOTIDE SEQUENCE [LARGE SCALE GENOMIC DNA]</scope>
    <source>
        <strain evidence="2 3">JCM 5052</strain>
    </source>
</reference>
<dbReference type="Pfam" id="PF07702">
    <property type="entry name" value="UTRA"/>
    <property type="match status" value="1"/>
</dbReference>
<proteinExistence type="predicted"/>
<feature type="domain" description="UbiC transcription regulator-associated" evidence="1">
    <location>
        <begin position="9"/>
        <end position="63"/>
    </location>
</feature>
<accession>A0ABN1EUW8</accession>
<evidence type="ECO:0000259" key="1">
    <source>
        <dbReference type="Pfam" id="PF07702"/>
    </source>
</evidence>
<organism evidence="2 3">
    <name type="scientific">Streptomyces mordarskii</name>
    <dbReference type="NCBI Taxonomy" id="1226758"/>
    <lineage>
        <taxon>Bacteria</taxon>
        <taxon>Bacillati</taxon>
        <taxon>Actinomycetota</taxon>
        <taxon>Actinomycetes</taxon>
        <taxon>Kitasatosporales</taxon>
        <taxon>Streptomycetaceae</taxon>
        <taxon>Streptomyces</taxon>
    </lineage>
</organism>
<dbReference type="SUPFAM" id="SSF64288">
    <property type="entry name" value="Chorismate lyase-like"/>
    <property type="match status" value="1"/>
</dbReference>
<name>A0ABN1EUW8_9ACTN</name>
<comment type="caution">
    <text evidence="2">The sequence shown here is derived from an EMBL/GenBank/DDBJ whole genome shotgun (WGS) entry which is preliminary data.</text>
</comment>
<keyword evidence="3" id="KW-1185">Reference proteome</keyword>
<gene>
    <name evidence="2" type="ORF">GCM10010390_91590</name>
</gene>